<dbReference type="EMBL" id="BAAAZW010000002">
    <property type="protein sequence ID" value="GAA3950853.1"/>
    <property type="molecule type" value="Genomic_DNA"/>
</dbReference>
<dbReference type="PROSITE" id="PS51318">
    <property type="entry name" value="TAT"/>
    <property type="match status" value="1"/>
</dbReference>
<feature type="compositionally biased region" description="Gly residues" evidence="1">
    <location>
        <begin position="230"/>
        <end position="278"/>
    </location>
</feature>
<evidence type="ECO:0000313" key="3">
    <source>
        <dbReference type="EMBL" id="GAA3950853.1"/>
    </source>
</evidence>
<dbReference type="InterPro" id="IPR006311">
    <property type="entry name" value="TAT_signal"/>
</dbReference>
<gene>
    <name evidence="3" type="ORF">GCM10022231_05670</name>
</gene>
<feature type="chain" id="PRO_5045707185" evidence="2">
    <location>
        <begin position="34"/>
        <end position="287"/>
    </location>
</feature>
<feature type="compositionally biased region" description="Gly residues" evidence="1">
    <location>
        <begin position="191"/>
        <end position="222"/>
    </location>
</feature>
<evidence type="ECO:0000256" key="2">
    <source>
        <dbReference type="SAM" id="SignalP"/>
    </source>
</evidence>
<protein>
    <submittedName>
        <fullName evidence="3">Uncharacterized protein</fullName>
    </submittedName>
</protein>
<feature type="signal peptide" evidence="2">
    <location>
        <begin position="1"/>
        <end position="33"/>
    </location>
</feature>
<accession>A0ABP7NNF1</accession>
<reference evidence="4" key="1">
    <citation type="journal article" date="2019" name="Int. J. Syst. Evol. Microbiol.">
        <title>The Global Catalogue of Microorganisms (GCM) 10K type strain sequencing project: providing services to taxonomists for standard genome sequencing and annotation.</title>
        <authorList>
            <consortium name="The Broad Institute Genomics Platform"/>
            <consortium name="The Broad Institute Genome Sequencing Center for Infectious Disease"/>
            <person name="Wu L."/>
            <person name="Ma J."/>
        </authorList>
    </citation>
    <scope>NUCLEOTIDE SEQUENCE [LARGE SCALE GENOMIC DNA]</scope>
    <source>
        <strain evidence="4">JCM 16923</strain>
    </source>
</reference>
<keyword evidence="4" id="KW-1185">Reference proteome</keyword>
<feature type="region of interest" description="Disordered" evidence="1">
    <location>
        <begin position="173"/>
        <end position="287"/>
    </location>
</feature>
<evidence type="ECO:0000313" key="4">
    <source>
        <dbReference type="Proteomes" id="UP001418444"/>
    </source>
</evidence>
<keyword evidence="2" id="KW-0732">Signal</keyword>
<dbReference type="Proteomes" id="UP001418444">
    <property type="component" value="Unassembled WGS sequence"/>
</dbReference>
<proteinExistence type="predicted"/>
<sequence length="287" mass="27872">MINTRSRARVAAGVGAGALALAALAITSPTAAAAPADTTWTDGNAQFTMTVSNATPAVGDTITVSTDFQRKWADEYIYDVKTLVPRCLQYVDGSSTWQGGSVSKVEDASGADDQAYVKASAPNVTSWRVPGLGSGWGAKRTVTMQFTVTAACATGQAQGTSLHYGGSLGSGTYQNRGPSITVAEADNDNGNGDGGNGDGDGGDNGDNGGDNGNGDGGDNGNGDGDDNGNGDNGNGNGGDNGNGDNGNGNGGDNGGDNGNGGGNGNGDNGNGGGNGGSGSLDFGSLAG</sequence>
<comment type="caution">
    <text evidence="3">The sequence shown here is derived from an EMBL/GenBank/DDBJ whole genome shotgun (WGS) entry which is preliminary data.</text>
</comment>
<dbReference type="RefSeq" id="WP_344780425.1">
    <property type="nucleotide sequence ID" value="NZ_BAAAZW010000002.1"/>
</dbReference>
<evidence type="ECO:0000256" key="1">
    <source>
        <dbReference type="SAM" id="MobiDB-lite"/>
    </source>
</evidence>
<name>A0ABP7NNF1_9ACTN</name>
<organism evidence="3 4">
    <name type="scientific">Gordonia caeni</name>
    <dbReference type="NCBI Taxonomy" id="1007097"/>
    <lineage>
        <taxon>Bacteria</taxon>
        <taxon>Bacillati</taxon>
        <taxon>Actinomycetota</taxon>
        <taxon>Actinomycetes</taxon>
        <taxon>Mycobacteriales</taxon>
        <taxon>Gordoniaceae</taxon>
        <taxon>Gordonia</taxon>
    </lineage>
</organism>